<comment type="caution">
    <text evidence="2">The sequence shown here is derived from an EMBL/GenBank/DDBJ whole genome shotgun (WGS) entry which is preliminary data.</text>
</comment>
<name>A0A8X7YJ70_POPTO</name>
<protein>
    <submittedName>
        <fullName evidence="2">Uncharacterized protein</fullName>
    </submittedName>
</protein>
<dbReference type="GO" id="GO:0034220">
    <property type="term" value="P:monoatomic ion transmembrane transport"/>
    <property type="evidence" value="ECO:0007669"/>
    <property type="project" value="UniProtKB-KW"/>
</dbReference>
<organism evidence="2 3">
    <name type="scientific">Populus tomentosa</name>
    <name type="common">Chinese white poplar</name>
    <dbReference type="NCBI Taxonomy" id="118781"/>
    <lineage>
        <taxon>Eukaryota</taxon>
        <taxon>Viridiplantae</taxon>
        <taxon>Streptophyta</taxon>
        <taxon>Embryophyta</taxon>
        <taxon>Tracheophyta</taxon>
        <taxon>Spermatophyta</taxon>
        <taxon>Magnoliopsida</taxon>
        <taxon>eudicotyledons</taxon>
        <taxon>Gunneridae</taxon>
        <taxon>Pentapetalae</taxon>
        <taxon>rosids</taxon>
        <taxon>fabids</taxon>
        <taxon>Malpighiales</taxon>
        <taxon>Salicaceae</taxon>
        <taxon>Saliceae</taxon>
        <taxon>Populus</taxon>
    </lineage>
</organism>
<evidence type="ECO:0000313" key="3">
    <source>
        <dbReference type="Proteomes" id="UP000886885"/>
    </source>
</evidence>
<keyword evidence="1" id="KW-0406">Ion transport</keyword>
<proteinExistence type="predicted"/>
<dbReference type="OrthoDB" id="421226at2759"/>
<dbReference type="AlphaFoldDB" id="A0A8X7YJ70"/>
<dbReference type="EMBL" id="JAAWWB010000023">
    <property type="protein sequence ID" value="KAG6753778.1"/>
    <property type="molecule type" value="Genomic_DNA"/>
</dbReference>
<dbReference type="GO" id="GO:0016020">
    <property type="term" value="C:membrane"/>
    <property type="evidence" value="ECO:0007669"/>
    <property type="project" value="UniProtKB-SubCell"/>
</dbReference>
<keyword evidence="3" id="KW-1185">Reference proteome</keyword>
<reference evidence="2" key="1">
    <citation type="journal article" date="2020" name="bioRxiv">
        <title>Hybrid origin of Populus tomentosa Carr. identified through genome sequencing and phylogenomic analysis.</title>
        <authorList>
            <person name="An X."/>
            <person name="Gao K."/>
            <person name="Chen Z."/>
            <person name="Li J."/>
            <person name="Yang X."/>
            <person name="Yang X."/>
            <person name="Zhou J."/>
            <person name="Guo T."/>
            <person name="Zhao T."/>
            <person name="Huang S."/>
            <person name="Miao D."/>
            <person name="Khan W.U."/>
            <person name="Rao P."/>
            <person name="Ye M."/>
            <person name="Lei B."/>
            <person name="Liao W."/>
            <person name="Wang J."/>
            <person name="Ji L."/>
            <person name="Li Y."/>
            <person name="Guo B."/>
            <person name="Mustafa N.S."/>
            <person name="Li S."/>
            <person name="Yun Q."/>
            <person name="Keller S.R."/>
            <person name="Mao J."/>
            <person name="Zhang R."/>
            <person name="Strauss S.H."/>
        </authorList>
    </citation>
    <scope>NUCLEOTIDE SEQUENCE</scope>
    <source>
        <strain evidence="2">GM15</strain>
        <tissue evidence="2">Leaf</tissue>
    </source>
</reference>
<evidence type="ECO:0000256" key="1">
    <source>
        <dbReference type="ARBA" id="ARBA00023303"/>
    </source>
</evidence>
<accession>A0A8X7YJ70</accession>
<dbReference type="Proteomes" id="UP000886885">
    <property type="component" value="Chromosome 12A"/>
</dbReference>
<sequence length="118" mass="14004">MLMKNTGLIQIGLFGHRIPMQVIVFKRVVRQMVLIMESMSKQSTSPEKTSSPDTYIHCFGDSWRSEMSLRRRDVEQWMRHRRLPQELRRSVLEAERYHWAATRGVNEGMLMENLPEDL</sequence>
<keyword evidence="1" id="KW-0407">Ion channel</keyword>
<dbReference type="PANTHER" id="PTHR45651:SF11">
    <property type="entry name" value="CYCLIC NUCLEOTIDE-GATED ION CHANNEL 20, CHLOROPLASTIC-RELATED"/>
    <property type="match status" value="1"/>
</dbReference>
<gene>
    <name evidence="2" type="ORF">POTOM_041776</name>
</gene>
<dbReference type="PANTHER" id="PTHR45651">
    <property type="entry name" value="CYCLIC NUCLEOTIDE-GATED ION CHANNEL 15-RELATED-RELATED"/>
    <property type="match status" value="1"/>
</dbReference>
<evidence type="ECO:0000313" key="2">
    <source>
        <dbReference type="EMBL" id="KAG6753778.1"/>
    </source>
</evidence>
<keyword evidence="1" id="KW-0813">Transport</keyword>